<evidence type="ECO:0000256" key="7">
    <source>
        <dbReference type="ARBA" id="ARBA00023157"/>
    </source>
</evidence>
<evidence type="ECO:0000256" key="1">
    <source>
        <dbReference type="ARBA" id="ARBA00004167"/>
    </source>
</evidence>
<keyword evidence="5" id="KW-1133">Transmembrane helix</keyword>
<dbReference type="PROSITE" id="PS01209">
    <property type="entry name" value="LDLRA_1"/>
    <property type="match status" value="1"/>
</dbReference>
<evidence type="ECO:0000256" key="6">
    <source>
        <dbReference type="ARBA" id="ARBA00023136"/>
    </source>
</evidence>
<dbReference type="InterPro" id="IPR036055">
    <property type="entry name" value="LDL_receptor-like_sf"/>
</dbReference>
<keyword evidence="4" id="KW-0677">Repeat</keyword>
<dbReference type="InterPro" id="IPR002172">
    <property type="entry name" value="LDrepeatLR_classA_rpt"/>
</dbReference>
<evidence type="ECO:0000256" key="8">
    <source>
        <dbReference type="PROSITE-ProRule" id="PRU00124"/>
    </source>
</evidence>
<feature type="non-terminal residue" evidence="9">
    <location>
        <position position="138"/>
    </location>
</feature>
<dbReference type="HOGENOM" id="CLU_085098_1_1_1"/>
<comment type="subcellular location">
    <subcellularLocation>
        <location evidence="2">Endomembrane system</location>
    </subcellularLocation>
    <subcellularLocation>
        <location evidence="1">Membrane</location>
        <topology evidence="1">Single-pass membrane protein</topology>
    </subcellularLocation>
</comment>
<evidence type="ECO:0000256" key="2">
    <source>
        <dbReference type="ARBA" id="ARBA00004308"/>
    </source>
</evidence>
<feature type="disulfide bond" evidence="8">
    <location>
        <begin position="43"/>
        <end position="61"/>
    </location>
</feature>
<feature type="disulfide bond" evidence="8">
    <location>
        <begin position="87"/>
        <end position="102"/>
    </location>
</feature>
<evidence type="ECO:0000313" key="11">
    <source>
        <dbReference type="Proteomes" id="UP000014760"/>
    </source>
</evidence>
<name>R7TMC1_CAPTE</name>
<dbReference type="EMBL" id="KB310211">
    <property type="protein sequence ID" value="ELT92230.1"/>
    <property type="molecule type" value="Genomic_DNA"/>
</dbReference>
<evidence type="ECO:0000256" key="5">
    <source>
        <dbReference type="ARBA" id="ARBA00022989"/>
    </source>
</evidence>
<dbReference type="PANTHER" id="PTHR24270">
    <property type="entry name" value="LOW-DENSITY LIPOPROTEIN RECEPTOR-RELATED"/>
    <property type="match status" value="1"/>
</dbReference>
<dbReference type="PROSITE" id="PS50068">
    <property type="entry name" value="LDLRA_2"/>
    <property type="match status" value="2"/>
</dbReference>
<reference evidence="11" key="1">
    <citation type="submission" date="2012-12" db="EMBL/GenBank/DDBJ databases">
        <authorList>
            <person name="Hellsten U."/>
            <person name="Grimwood J."/>
            <person name="Chapman J.A."/>
            <person name="Shapiro H."/>
            <person name="Aerts A."/>
            <person name="Otillar R.P."/>
            <person name="Terry A.Y."/>
            <person name="Boore J.L."/>
            <person name="Simakov O."/>
            <person name="Marletaz F."/>
            <person name="Cho S.-J."/>
            <person name="Edsinger-Gonzales E."/>
            <person name="Havlak P."/>
            <person name="Kuo D.-H."/>
            <person name="Larsson T."/>
            <person name="Lv J."/>
            <person name="Arendt D."/>
            <person name="Savage R."/>
            <person name="Osoegawa K."/>
            <person name="de Jong P."/>
            <person name="Lindberg D.R."/>
            <person name="Seaver E.C."/>
            <person name="Weisblat D.A."/>
            <person name="Putnam N.H."/>
            <person name="Grigoriev I.V."/>
            <person name="Rokhsar D.S."/>
        </authorList>
    </citation>
    <scope>NUCLEOTIDE SEQUENCE</scope>
    <source>
        <strain evidence="11">I ESC-2004</strain>
    </source>
</reference>
<dbReference type="EnsemblMetazoa" id="CapteT105148">
    <property type="protein sequence ID" value="CapteP105148"/>
    <property type="gene ID" value="CapteG105148"/>
</dbReference>
<dbReference type="Proteomes" id="UP000014760">
    <property type="component" value="Unassembled WGS sequence"/>
</dbReference>
<keyword evidence="6" id="KW-0472">Membrane</keyword>
<dbReference type="Gene3D" id="4.10.400.10">
    <property type="entry name" value="Low-density Lipoprotein Receptor"/>
    <property type="match status" value="2"/>
</dbReference>
<dbReference type="SUPFAM" id="SSF57424">
    <property type="entry name" value="LDL receptor-like module"/>
    <property type="match status" value="2"/>
</dbReference>
<protein>
    <submittedName>
        <fullName evidence="9 10">Uncharacterized protein</fullName>
    </submittedName>
</protein>
<accession>R7TMC1</accession>
<evidence type="ECO:0000256" key="4">
    <source>
        <dbReference type="ARBA" id="ARBA00022737"/>
    </source>
</evidence>
<dbReference type="OrthoDB" id="10013209at2759"/>
<dbReference type="SMART" id="SM00192">
    <property type="entry name" value="LDLa"/>
    <property type="match status" value="3"/>
</dbReference>
<proteinExistence type="predicted"/>
<dbReference type="OMA" id="ANDNICD"/>
<sequence>MDCPDGDDELECGDCTPAPISNQTYFLRQCDCSNTTLSPRFQCRDGACISMAKVCDCTKDCTDGSDEFCSRDICLSSGYSIPYKYVCDGIKDCPNGRDENYCTQDHCKDLFRCKGDGICIHPAELGDGISDCPMSRDD</sequence>
<dbReference type="InterPro" id="IPR023415">
    <property type="entry name" value="LDLR_class-A_CS"/>
</dbReference>
<dbReference type="GO" id="GO:0012505">
    <property type="term" value="C:endomembrane system"/>
    <property type="evidence" value="ECO:0007669"/>
    <property type="project" value="UniProtKB-SubCell"/>
</dbReference>
<dbReference type="GO" id="GO:0005886">
    <property type="term" value="C:plasma membrane"/>
    <property type="evidence" value="ECO:0007669"/>
    <property type="project" value="TreeGrafter"/>
</dbReference>
<dbReference type="PANTHER" id="PTHR24270:SF62">
    <property type="entry name" value="LOW-DENSITY LIPOPROTEIN RECEPTOR-RELATED PROTEIN 2"/>
    <property type="match status" value="1"/>
</dbReference>
<keyword evidence="3" id="KW-0812">Transmembrane</keyword>
<dbReference type="STRING" id="283909.R7TMC1"/>
<dbReference type="GO" id="GO:0016192">
    <property type="term" value="P:vesicle-mediated transport"/>
    <property type="evidence" value="ECO:0007669"/>
    <property type="project" value="UniProtKB-ARBA"/>
</dbReference>
<reference evidence="9 11" key="2">
    <citation type="journal article" date="2013" name="Nature">
        <title>Insights into bilaterian evolution from three spiralian genomes.</title>
        <authorList>
            <person name="Simakov O."/>
            <person name="Marletaz F."/>
            <person name="Cho S.J."/>
            <person name="Edsinger-Gonzales E."/>
            <person name="Havlak P."/>
            <person name="Hellsten U."/>
            <person name="Kuo D.H."/>
            <person name="Larsson T."/>
            <person name="Lv J."/>
            <person name="Arendt D."/>
            <person name="Savage R."/>
            <person name="Osoegawa K."/>
            <person name="de Jong P."/>
            <person name="Grimwood J."/>
            <person name="Chapman J.A."/>
            <person name="Shapiro H."/>
            <person name="Aerts A."/>
            <person name="Otillar R.P."/>
            <person name="Terry A.Y."/>
            <person name="Boore J.L."/>
            <person name="Grigoriev I.V."/>
            <person name="Lindberg D.R."/>
            <person name="Seaver E.C."/>
            <person name="Weisblat D.A."/>
            <person name="Putnam N.H."/>
            <person name="Rokhsar D.S."/>
        </authorList>
    </citation>
    <scope>NUCLEOTIDE SEQUENCE</scope>
    <source>
        <strain evidence="9 11">I ESC-2004</strain>
    </source>
</reference>
<evidence type="ECO:0000313" key="9">
    <source>
        <dbReference type="EMBL" id="ELT92230.1"/>
    </source>
</evidence>
<dbReference type="CDD" id="cd00112">
    <property type="entry name" value="LDLa"/>
    <property type="match status" value="1"/>
</dbReference>
<evidence type="ECO:0000313" key="10">
    <source>
        <dbReference type="EnsemblMetazoa" id="CapteP105148"/>
    </source>
</evidence>
<organism evidence="9">
    <name type="scientific">Capitella teleta</name>
    <name type="common">Polychaete worm</name>
    <dbReference type="NCBI Taxonomy" id="283909"/>
    <lineage>
        <taxon>Eukaryota</taxon>
        <taxon>Metazoa</taxon>
        <taxon>Spiralia</taxon>
        <taxon>Lophotrochozoa</taxon>
        <taxon>Annelida</taxon>
        <taxon>Polychaeta</taxon>
        <taxon>Sedentaria</taxon>
        <taxon>Scolecida</taxon>
        <taxon>Capitellidae</taxon>
        <taxon>Capitella</taxon>
    </lineage>
</organism>
<dbReference type="PRINTS" id="PR00261">
    <property type="entry name" value="LDLRECEPTOR"/>
</dbReference>
<evidence type="ECO:0000256" key="3">
    <source>
        <dbReference type="ARBA" id="ARBA00022692"/>
    </source>
</evidence>
<keyword evidence="11" id="KW-1185">Reference proteome</keyword>
<dbReference type="InterPro" id="IPR050685">
    <property type="entry name" value="LDLR"/>
</dbReference>
<dbReference type="AlphaFoldDB" id="R7TMC1"/>
<keyword evidence="7 8" id="KW-1015">Disulfide bond</keyword>
<gene>
    <name evidence="9" type="ORF">CAPTEDRAFT_105148</name>
</gene>
<reference evidence="10" key="3">
    <citation type="submission" date="2015-06" db="UniProtKB">
        <authorList>
            <consortium name="EnsemblMetazoa"/>
        </authorList>
    </citation>
    <scope>IDENTIFICATION</scope>
</reference>
<comment type="caution">
    <text evidence="8">Lacks conserved residue(s) required for the propagation of feature annotation.</text>
</comment>
<dbReference type="Pfam" id="PF00057">
    <property type="entry name" value="Ldl_recept_a"/>
    <property type="match status" value="2"/>
</dbReference>
<dbReference type="EMBL" id="AMQN01013422">
    <property type="status" value="NOT_ANNOTATED_CDS"/>
    <property type="molecule type" value="Genomic_DNA"/>
</dbReference>